<sequence>MSDHDKQEGPAYDRFADKAKEFFAKSSEQSLSSLEKAIESAKEHLIKAGELSQQQAEHFKVFLRRDLEQAAKNVHHWGEVTSEQVKENLKPAKLQAGFLDLTAHLSHSASDLFNKLAEWADTTACYKTGQVTAPGVLRCRQCDKEMHFKKSGNIPPCPGCKATEFRRVS</sequence>
<dbReference type="Proteomes" id="UP001169760">
    <property type="component" value="Unassembled WGS sequence"/>
</dbReference>
<organism evidence="1 2">
    <name type="scientific">Saccharophagus degradans</name>
    <dbReference type="NCBI Taxonomy" id="86304"/>
    <lineage>
        <taxon>Bacteria</taxon>
        <taxon>Pseudomonadati</taxon>
        <taxon>Pseudomonadota</taxon>
        <taxon>Gammaproteobacteria</taxon>
        <taxon>Cellvibrionales</taxon>
        <taxon>Cellvibrionaceae</taxon>
        <taxon>Saccharophagus</taxon>
    </lineage>
</organism>
<comment type="caution">
    <text evidence="1">The sequence shown here is derived from an EMBL/GenBank/DDBJ whole genome shotgun (WGS) entry which is preliminary data.</text>
</comment>
<dbReference type="GeneID" id="98612229"/>
<evidence type="ECO:0000313" key="2">
    <source>
        <dbReference type="Proteomes" id="UP001169760"/>
    </source>
</evidence>
<dbReference type="RefSeq" id="WP_011467019.1">
    <property type="nucleotide sequence ID" value="NZ_JAHKPP010000002.1"/>
</dbReference>
<accession>A0AAW7X455</accession>
<name>A0AAW7X455_9GAMM</name>
<dbReference type="Pfam" id="PF07295">
    <property type="entry name" value="DUF1451"/>
    <property type="match status" value="1"/>
</dbReference>
<dbReference type="AlphaFoldDB" id="A0AAW7X455"/>
<evidence type="ECO:0000313" key="1">
    <source>
        <dbReference type="EMBL" id="MDO6422105.1"/>
    </source>
</evidence>
<reference evidence="1" key="1">
    <citation type="submission" date="2023-07" db="EMBL/GenBank/DDBJ databases">
        <title>Genome content predicts the carbon catabolic preferences of heterotrophic bacteria.</title>
        <authorList>
            <person name="Gralka M."/>
        </authorList>
    </citation>
    <scope>NUCLEOTIDE SEQUENCE</scope>
    <source>
        <strain evidence="1">I3M17_2</strain>
    </source>
</reference>
<proteinExistence type="predicted"/>
<dbReference type="EMBL" id="JAUOPB010000004">
    <property type="protein sequence ID" value="MDO6422105.1"/>
    <property type="molecule type" value="Genomic_DNA"/>
</dbReference>
<dbReference type="InterPro" id="IPR009912">
    <property type="entry name" value="DUF1451"/>
</dbReference>
<protein>
    <submittedName>
        <fullName evidence="1">Zinc ribbon-containing protein</fullName>
    </submittedName>
</protein>
<gene>
    <name evidence="1" type="ORF">Q4521_06445</name>
</gene>